<accession>A0A552WS50</accession>
<comment type="caution">
    <text evidence="1">The sequence shown here is derived from an EMBL/GenBank/DDBJ whole genome shotgun (WGS) entry which is preliminary data.</text>
</comment>
<dbReference type="SUPFAM" id="SSF51905">
    <property type="entry name" value="FAD/NAD(P)-binding domain"/>
    <property type="match status" value="1"/>
</dbReference>
<dbReference type="RefSeq" id="WP_143418162.1">
    <property type="nucleotide sequence ID" value="NZ_VJXR01000020.1"/>
</dbReference>
<gene>
    <name evidence="1" type="ORF">FJ693_08755</name>
</gene>
<dbReference type="AlphaFoldDB" id="A0A552WS50"/>
<dbReference type="PANTHER" id="PTHR10668">
    <property type="entry name" value="PHYTOENE DEHYDROGENASE"/>
    <property type="match status" value="1"/>
</dbReference>
<keyword evidence="2" id="KW-1185">Reference proteome</keyword>
<dbReference type="PRINTS" id="PR00411">
    <property type="entry name" value="PNDRDTASEI"/>
</dbReference>
<evidence type="ECO:0000313" key="1">
    <source>
        <dbReference type="EMBL" id="TRW45612.1"/>
    </source>
</evidence>
<dbReference type="PANTHER" id="PTHR10668:SF105">
    <property type="entry name" value="DEHYDROGENASE-RELATED"/>
    <property type="match status" value="1"/>
</dbReference>
<dbReference type="InterPro" id="IPR036188">
    <property type="entry name" value="FAD/NAD-bd_sf"/>
</dbReference>
<evidence type="ECO:0000313" key="2">
    <source>
        <dbReference type="Proteomes" id="UP000318693"/>
    </source>
</evidence>
<proteinExistence type="predicted"/>
<dbReference type="Gene3D" id="3.50.50.60">
    <property type="entry name" value="FAD/NAD(P)-binding domain"/>
    <property type="match status" value="2"/>
</dbReference>
<sequence length="496" mass="51760">MSGPREVHDAVVVGAGPNGLAAAVTLARAGLGVLVLEGQPTLGGGARTLDLGLAPGVLHDLCSAVHPLALASPFLREFDLQARGVGLVLPEVSFAQPLAGRPAGLAYRDLDRTVAELGADGAAWRRLLGPLVEAPDAVIALALGDHRSVPPEVLNAPGLRAAVAFGAGILEQGTRAWDLRFDGDVAPALLMGVAAHAISPLPSLASAGTALMLGSLAHSVGWPIPVGGSQAITDALVADLRAHGGELRTGTPVTTWRQLPRARAYLFDTSPRTLESVWGERMRPSVRAALERFRFGNAAAKVDYVLSGPVPWADPRIAAAGTVHLGGTRAEMASAEAEVAAGRHAERPMSLVSDPTVADPAREVGGLRPLWTYAHVPADSDADITETMTAHIERYAPGFRDVVVTSRCIPASQMWRHNASYTGGDIASGAITMWRMFARPRVAWSVYDGGVPGVYLCSQSTAPGPGVHGMSGWHAARQALKERFGIGRAPELAPSE</sequence>
<dbReference type="Pfam" id="PF13450">
    <property type="entry name" value="NAD_binding_8"/>
    <property type="match status" value="1"/>
</dbReference>
<dbReference type="EMBL" id="VJXR01000020">
    <property type="protein sequence ID" value="TRW45612.1"/>
    <property type="molecule type" value="Genomic_DNA"/>
</dbReference>
<name>A0A552WS50_9MICO</name>
<reference evidence="1 2" key="1">
    <citation type="submission" date="2019-07" db="EMBL/GenBank/DDBJ databases">
        <title>Georgenia wutianyii sp. nov. and Georgenia *** sp. nov. isolated from plateau pika (Ochotona curzoniae) in the Qinghai-Tibet plateau of China.</title>
        <authorList>
            <person name="Tian Z."/>
        </authorList>
    </citation>
    <scope>NUCLEOTIDE SEQUENCE [LARGE SCALE GENOMIC DNA]</scope>
    <source>
        <strain evidence="1 2">Z446</strain>
    </source>
</reference>
<dbReference type="Proteomes" id="UP000318693">
    <property type="component" value="Unassembled WGS sequence"/>
</dbReference>
<protein>
    <submittedName>
        <fullName evidence="1">NAD(P)/FAD-dependent oxidoreductase</fullName>
    </submittedName>
</protein>
<organism evidence="1 2">
    <name type="scientific">Georgenia yuyongxinii</name>
    <dbReference type="NCBI Taxonomy" id="2589797"/>
    <lineage>
        <taxon>Bacteria</taxon>
        <taxon>Bacillati</taxon>
        <taxon>Actinomycetota</taxon>
        <taxon>Actinomycetes</taxon>
        <taxon>Micrococcales</taxon>
        <taxon>Bogoriellaceae</taxon>
        <taxon>Georgenia</taxon>
    </lineage>
</organism>